<name>A0AAD5YVH3_9AGAR</name>
<protein>
    <submittedName>
        <fullName evidence="1">Uncharacterized protein</fullName>
    </submittedName>
</protein>
<dbReference type="EMBL" id="JANIEX010000023">
    <property type="protein sequence ID" value="KAJ3575942.1"/>
    <property type="molecule type" value="Genomic_DNA"/>
</dbReference>
<dbReference type="PANTHER" id="PTHR46579:SF1">
    <property type="entry name" value="F5_8 TYPE C DOMAIN-CONTAINING PROTEIN"/>
    <property type="match status" value="1"/>
</dbReference>
<proteinExistence type="predicted"/>
<accession>A0AAD5YVH3</accession>
<dbReference type="Pfam" id="PF02992">
    <property type="entry name" value="Transposase_21"/>
    <property type="match status" value="1"/>
</dbReference>
<sequence>MGRLDKSALVPCYCSVCKGKPVPRSLHILHNEEVPHRHVPQAGALQAQAFQTSDTTVLAQLLQTREATLSRVETSQEEIDYWRRGAFSPNLKTRFYSIAEALSFFEQERAHFVGLEGYLVDSFEDTTPPCILARKACFEVLRAALTRLDDCLDYLKLASSYQSGLNVYNTDSHFKSHLSRTNPALLIIFLMAVALHLLAGCSRQTGSFCLQMVKLAMKTFVCDAEQKSLIDSIPGDIRTARKLFATDPGIVVYAACPKCHNLYAPDVKDGIEVYPSRCSYVRFPGKPPCSTRLCKLGVRKGLSVRVPIRPYAMQSFTSFLGGFYSRPGIESALRSTNHGLRADEPISDIGQSPGLRQLLDSDGRVFLESEDEIRTIWSLSYDGFNPFHNKAAGKSASAGVLAMVCLSLPPELCYKRENIYLVGIIPGPKQPAGDALNPYLTPLIDTLVQCYEQGTWFTRTFEYPAGRRSKEALVPNIDDLPASRKISGSASHSARRFCSLCYLLKADINNIDRTSKAWSPVTEVVYRESAEKWRHATSKSSQAKLYKELGVRWSELLRLRYWDPTRYVVIDGMHNLFLGLVKHHFRVVIGMEWEDSCKDEFDFHSDIPSERAMQRGRTVLSSSNPSISSLLKLSVPVLRALCEEQQVTPEVQNKRTKKQYVMALLSSRTNQLPEVEQMEIHSIADDLTHLSLDDELPSNTYLSSSDLDGIHNDIKLTTRPSWKTSPPVNIGTSTHGKLKADEWRACIEFDLPVSLLKMWPGVGVPGVDDRLAIVHSTFLLSVAIKFATSPTITQQTIQHYSTTMLAYIKSIRKIRPAVDLRPIHHNALHLSEFLERFGPMRGWWMFPIERLIGSLQKLNINYKPGELEQTMLKSFCSMSQIRVLFQQLKGANVNSLLNEAIQVFDNAFPSAMIHSSMACDDGSQESCTVGPGKRSELDSSVYERLQSMHPSITTPSITEFDRCVIDGKVFSTFSGSSRGNSQIFHNSVLRGRLVPAIIRSIFIPYGMESSTFFLAVHNYSEQQYHPILASYPHFGAGIWSKDLEEAPELIPSFQLIHGAISRPWEGKFLVIQIADKDYI</sequence>
<keyword evidence="2" id="KW-1185">Reference proteome</keyword>
<evidence type="ECO:0000313" key="1">
    <source>
        <dbReference type="EMBL" id="KAJ3575942.1"/>
    </source>
</evidence>
<organism evidence="1 2">
    <name type="scientific">Leucocoprinus birnbaumii</name>
    <dbReference type="NCBI Taxonomy" id="56174"/>
    <lineage>
        <taxon>Eukaryota</taxon>
        <taxon>Fungi</taxon>
        <taxon>Dikarya</taxon>
        <taxon>Basidiomycota</taxon>
        <taxon>Agaricomycotina</taxon>
        <taxon>Agaricomycetes</taxon>
        <taxon>Agaricomycetidae</taxon>
        <taxon>Agaricales</taxon>
        <taxon>Agaricineae</taxon>
        <taxon>Agaricaceae</taxon>
        <taxon>Leucocoprinus</taxon>
    </lineage>
</organism>
<dbReference type="InterPro" id="IPR004242">
    <property type="entry name" value="Transposase_21"/>
</dbReference>
<gene>
    <name evidence="1" type="ORF">NP233_g765</name>
</gene>
<dbReference type="PANTHER" id="PTHR46579">
    <property type="entry name" value="F5/8 TYPE C DOMAIN-CONTAINING PROTEIN-RELATED"/>
    <property type="match status" value="1"/>
</dbReference>
<dbReference type="Proteomes" id="UP001213000">
    <property type="component" value="Unassembled WGS sequence"/>
</dbReference>
<reference evidence="1" key="1">
    <citation type="submission" date="2022-07" db="EMBL/GenBank/DDBJ databases">
        <title>Genome Sequence of Leucocoprinus birnbaumii.</title>
        <authorList>
            <person name="Buettner E."/>
        </authorList>
    </citation>
    <scope>NUCLEOTIDE SEQUENCE</scope>
    <source>
        <strain evidence="1">VT141</strain>
    </source>
</reference>
<dbReference type="AlphaFoldDB" id="A0AAD5YVH3"/>
<evidence type="ECO:0000313" key="2">
    <source>
        <dbReference type="Proteomes" id="UP001213000"/>
    </source>
</evidence>
<comment type="caution">
    <text evidence="1">The sequence shown here is derived from an EMBL/GenBank/DDBJ whole genome shotgun (WGS) entry which is preliminary data.</text>
</comment>